<reference evidence="15 16" key="1">
    <citation type="submission" date="2016-10" db="EMBL/GenBank/DDBJ databases">
        <authorList>
            <person name="de Groot N.N."/>
        </authorList>
    </citation>
    <scope>NUCLEOTIDE SEQUENCE [LARGE SCALE GENOMIC DNA]</scope>
    <source>
        <strain evidence="15 16">DSM 10317</strain>
    </source>
</reference>
<evidence type="ECO:0000256" key="13">
    <source>
        <dbReference type="RuleBase" id="RU003848"/>
    </source>
</evidence>
<proteinExistence type="inferred from homology"/>
<dbReference type="GO" id="GO:0012505">
    <property type="term" value="C:endomembrane system"/>
    <property type="evidence" value="ECO:0007669"/>
    <property type="project" value="UniProtKB-SubCell"/>
</dbReference>
<dbReference type="GO" id="GO:0005886">
    <property type="term" value="C:plasma membrane"/>
    <property type="evidence" value="ECO:0007669"/>
    <property type="project" value="UniProtKB-SubCell"/>
</dbReference>
<evidence type="ECO:0000256" key="12">
    <source>
        <dbReference type="HAMAP-Rule" id="MF_01398"/>
    </source>
</evidence>
<dbReference type="AlphaFoldDB" id="A0A1G5RY06"/>
<evidence type="ECO:0000313" key="15">
    <source>
        <dbReference type="EMBL" id="SCZ78933.1"/>
    </source>
</evidence>
<evidence type="ECO:0000256" key="6">
    <source>
        <dbReference type="ARBA" id="ARBA00022989"/>
    </source>
</evidence>
<dbReference type="HAMAP" id="MF_01398">
    <property type="entry name" value="ATP_synth_b_bprime"/>
    <property type="match status" value="1"/>
</dbReference>
<dbReference type="InterPro" id="IPR005864">
    <property type="entry name" value="ATP_synth_F0_bsu_bac"/>
</dbReference>
<keyword evidence="7 12" id="KW-0406">Ion transport</keyword>
<evidence type="ECO:0000256" key="4">
    <source>
        <dbReference type="ARBA" id="ARBA00022692"/>
    </source>
</evidence>
<organism evidence="15 16">
    <name type="scientific">Pseudobutyrivibrio xylanivorans</name>
    <dbReference type="NCBI Taxonomy" id="185007"/>
    <lineage>
        <taxon>Bacteria</taxon>
        <taxon>Bacillati</taxon>
        <taxon>Bacillota</taxon>
        <taxon>Clostridia</taxon>
        <taxon>Lachnospirales</taxon>
        <taxon>Lachnospiraceae</taxon>
        <taxon>Pseudobutyrivibrio</taxon>
    </lineage>
</organism>
<feature type="transmembrane region" description="Helical" evidence="12">
    <location>
        <begin position="15"/>
        <end position="34"/>
    </location>
</feature>
<evidence type="ECO:0000256" key="14">
    <source>
        <dbReference type="SAM" id="Coils"/>
    </source>
</evidence>
<dbReference type="PANTHER" id="PTHR33445">
    <property type="entry name" value="ATP SYNTHASE SUBUNIT B', CHLOROPLASTIC"/>
    <property type="match status" value="1"/>
</dbReference>
<dbReference type="GO" id="GO:0045259">
    <property type="term" value="C:proton-transporting ATP synthase complex"/>
    <property type="evidence" value="ECO:0007669"/>
    <property type="project" value="UniProtKB-KW"/>
</dbReference>
<dbReference type="Proteomes" id="UP000199428">
    <property type="component" value="Unassembled WGS sequence"/>
</dbReference>
<evidence type="ECO:0000256" key="5">
    <source>
        <dbReference type="ARBA" id="ARBA00022781"/>
    </source>
</evidence>
<sequence>MERLFDLDFQLLNDAALLAIAVFFLFLIMSNLLFNPARKLLKDRKDGIAKDIADAKKDKEEAEKLKAEYEAKLRDIGKEKDEILSEARAKALKNETKIVNEAKEEAAAIVARANEEAELEKKKVADDVKQEMISVAALMAQKVVAANIDTTIQNTLVEQTLKEMGENTWLN</sequence>
<dbReference type="CDD" id="cd06503">
    <property type="entry name" value="ATP-synt_Fo_b"/>
    <property type="match status" value="1"/>
</dbReference>
<keyword evidence="14" id="KW-0175">Coiled coil</keyword>
<keyword evidence="5 12" id="KW-0375">Hydrogen ion transport</keyword>
<dbReference type="NCBIfam" id="TIGR01144">
    <property type="entry name" value="ATP_synt_b"/>
    <property type="match status" value="1"/>
</dbReference>
<dbReference type="GO" id="GO:0046961">
    <property type="term" value="F:proton-transporting ATPase activity, rotational mechanism"/>
    <property type="evidence" value="ECO:0007669"/>
    <property type="project" value="TreeGrafter"/>
</dbReference>
<gene>
    <name evidence="12" type="primary">atpF</name>
    <name evidence="15" type="ORF">SAMN02910350_01522</name>
</gene>
<evidence type="ECO:0000313" key="16">
    <source>
        <dbReference type="Proteomes" id="UP000199428"/>
    </source>
</evidence>
<evidence type="ECO:0000256" key="8">
    <source>
        <dbReference type="ARBA" id="ARBA00023136"/>
    </source>
</evidence>
<evidence type="ECO:0000256" key="9">
    <source>
        <dbReference type="ARBA" id="ARBA00023310"/>
    </source>
</evidence>
<dbReference type="RefSeq" id="WP_028247236.1">
    <property type="nucleotide sequence ID" value="NZ_FMWK01000006.1"/>
</dbReference>
<comment type="function">
    <text evidence="12">Component of the F(0) channel, it forms part of the peripheral stalk, linking F(1) to F(0).</text>
</comment>
<evidence type="ECO:0000256" key="1">
    <source>
        <dbReference type="ARBA" id="ARBA00005513"/>
    </source>
</evidence>
<comment type="subunit">
    <text evidence="12">F-type ATPases have 2 components, F(1) - the catalytic core - and F(0) - the membrane proton channel. F(1) has five subunits: alpha(3), beta(3), gamma(1), delta(1), epsilon(1). F(0) has three main subunits: a(1), b(2) and c(10-14). The alpha and beta chains form an alternating ring which encloses part of the gamma chain. F(1) is attached to F(0) by a central stalk formed by the gamma and epsilon chains, while a peripheral stalk is formed by the delta and b chains.</text>
</comment>
<protein>
    <recommendedName>
        <fullName evidence="12">ATP synthase subunit b</fullName>
    </recommendedName>
    <alternativeName>
        <fullName evidence="12">ATP synthase F(0) sector subunit b</fullName>
    </alternativeName>
    <alternativeName>
        <fullName evidence="12">ATPase subunit I</fullName>
    </alternativeName>
    <alternativeName>
        <fullName evidence="12">F-type ATPase subunit b</fullName>
        <shortName evidence="12">F-ATPase subunit b</shortName>
    </alternativeName>
</protein>
<evidence type="ECO:0000256" key="7">
    <source>
        <dbReference type="ARBA" id="ARBA00023065"/>
    </source>
</evidence>
<dbReference type="InterPro" id="IPR050059">
    <property type="entry name" value="ATP_synthase_B_chain"/>
</dbReference>
<keyword evidence="12" id="KW-1003">Cell membrane</keyword>
<evidence type="ECO:0000256" key="11">
    <source>
        <dbReference type="ARBA" id="ARBA00037847"/>
    </source>
</evidence>
<dbReference type="EMBL" id="FMWK01000006">
    <property type="protein sequence ID" value="SCZ78933.1"/>
    <property type="molecule type" value="Genomic_DNA"/>
</dbReference>
<comment type="subcellular location">
    <subcellularLocation>
        <location evidence="12">Cell membrane</location>
        <topology evidence="12">Single-pass membrane protein</topology>
    </subcellularLocation>
    <subcellularLocation>
        <location evidence="11">Endomembrane system</location>
        <topology evidence="11">Single-pass membrane protein</topology>
    </subcellularLocation>
</comment>
<keyword evidence="9 12" id="KW-0066">ATP synthesis</keyword>
<dbReference type="InterPro" id="IPR002146">
    <property type="entry name" value="ATP_synth_b/b'su_bac/chlpt"/>
</dbReference>
<comment type="function">
    <text evidence="10 12">F(1)F(0) ATP synthase produces ATP from ADP in the presence of a proton or sodium gradient. F-type ATPases consist of two structural domains, F(1) containing the extramembraneous catalytic core and F(0) containing the membrane proton channel, linked together by a central stalk and a peripheral stalk. During catalysis, ATP synthesis in the catalytic domain of F(1) is coupled via a rotary mechanism of the central stalk subunits to proton translocation.</text>
</comment>
<keyword evidence="2 12" id="KW-0813">Transport</keyword>
<name>A0A1G5RY06_PSEXY</name>
<keyword evidence="4 12" id="KW-0812">Transmembrane</keyword>
<dbReference type="Pfam" id="PF00430">
    <property type="entry name" value="ATP-synt_B"/>
    <property type="match status" value="1"/>
</dbReference>
<evidence type="ECO:0000256" key="2">
    <source>
        <dbReference type="ARBA" id="ARBA00022448"/>
    </source>
</evidence>
<keyword evidence="8 12" id="KW-0472">Membrane</keyword>
<accession>A0A1G5RY06</accession>
<evidence type="ECO:0000256" key="3">
    <source>
        <dbReference type="ARBA" id="ARBA00022547"/>
    </source>
</evidence>
<dbReference type="PANTHER" id="PTHR33445:SF2">
    <property type="entry name" value="ATP SYNTHASE SUBUNIT B', CHLOROPLASTIC"/>
    <property type="match status" value="1"/>
</dbReference>
<keyword evidence="6 12" id="KW-1133">Transmembrane helix</keyword>
<dbReference type="GO" id="GO:0046933">
    <property type="term" value="F:proton-transporting ATP synthase activity, rotational mechanism"/>
    <property type="evidence" value="ECO:0007669"/>
    <property type="project" value="UniProtKB-UniRule"/>
</dbReference>
<comment type="similarity">
    <text evidence="1 12 13">Belongs to the ATPase B chain family.</text>
</comment>
<feature type="coiled-coil region" evidence="14">
    <location>
        <begin position="45"/>
        <end position="123"/>
    </location>
</feature>
<evidence type="ECO:0000256" key="10">
    <source>
        <dbReference type="ARBA" id="ARBA00025198"/>
    </source>
</evidence>
<keyword evidence="3 12" id="KW-0138">CF(0)</keyword>